<evidence type="ECO:0000256" key="5">
    <source>
        <dbReference type="ARBA" id="ARBA00023136"/>
    </source>
</evidence>
<dbReference type="Pfam" id="PF00002">
    <property type="entry name" value="7tm_2"/>
    <property type="match status" value="1"/>
</dbReference>
<keyword evidence="3 8" id="KW-0812">Transmembrane</keyword>
<dbReference type="SUPFAM" id="SSF81321">
    <property type="entry name" value="Family A G protein-coupled receptor-like"/>
    <property type="match status" value="1"/>
</dbReference>
<evidence type="ECO:0000256" key="3">
    <source>
        <dbReference type="ARBA" id="ARBA00022692"/>
    </source>
</evidence>
<feature type="domain" description="G-protein coupled receptors family 2 profile 2" evidence="9">
    <location>
        <begin position="543"/>
        <end position="805"/>
    </location>
</feature>
<gene>
    <name evidence="11" type="ORF">ACEWY4_005341</name>
</gene>
<keyword evidence="12" id="KW-1185">Reference proteome</keyword>
<feature type="transmembrane region" description="Helical" evidence="8">
    <location>
        <begin position="781"/>
        <end position="803"/>
    </location>
</feature>
<comment type="similarity">
    <text evidence="2">Belongs to the G-protein coupled receptor 2 family. Adhesion G-protein coupled receptor (ADGR) subfamily.</text>
</comment>
<evidence type="ECO:0000256" key="6">
    <source>
        <dbReference type="ARBA" id="ARBA00023157"/>
    </source>
</evidence>
<dbReference type="PROSITE" id="PS50835">
    <property type="entry name" value="IG_LIKE"/>
    <property type="match status" value="1"/>
</dbReference>
<feature type="transmembrane region" description="Helical" evidence="8">
    <location>
        <begin position="584"/>
        <end position="604"/>
    </location>
</feature>
<evidence type="ECO:0000313" key="11">
    <source>
        <dbReference type="EMBL" id="KAL2098861.1"/>
    </source>
</evidence>
<evidence type="ECO:0000256" key="2">
    <source>
        <dbReference type="ARBA" id="ARBA00007343"/>
    </source>
</evidence>
<feature type="transmembrane region" description="Helical" evidence="8">
    <location>
        <begin position="746"/>
        <end position="769"/>
    </location>
</feature>
<dbReference type="Proteomes" id="UP001591681">
    <property type="component" value="Unassembled WGS sequence"/>
</dbReference>
<dbReference type="InterPro" id="IPR017981">
    <property type="entry name" value="GPCR_2-like_7TM"/>
</dbReference>
<dbReference type="EMBL" id="JBHFQA010000005">
    <property type="protein sequence ID" value="KAL2098861.1"/>
    <property type="molecule type" value="Genomic_DNA"/>
</dbReference>
<evidence type="ECO:0000256" key="1">
    <source>
        <dbReference type="ARBA" id="ARBA00004141"/>
    </source>
</evidence>
<proteinExistence type="inferred from homology"/>
<sequence>MTYDSSDGIETIPNITKSLLQNVSGEANLTTEGYARITVPNGIVEFESEQTFTCEISPFRNSAKWFLVIGSTETVITGGTEVIVYPDNNTLALQNASDVFRGLYTCQFKDPPMIHQAKAFLDVALLPEINIHSNPQFPDCRNSPNNKITVTVTCSIKNSSEPYNVTWENRDFTNSKKENKNDQILHTIDRTIDCPKNQKEDKVSCTFVNRKYQTKTKNLTIYAIYADSEACKTEGDWPAARRDKEARLDCQDNKRGQRTRKCAGNGKWEPEISYCVNDDIDDITQKAKNLQRGLGNFTTETVKLFQDLKKSTQKDINSSANIEASVSIFATIRDTSSDKKETLASDVLPDFLTSANNLIDERLNGSWTSKLAAAYLLQVNGLLDESNVTENFTKTNLELRTCAEEKCMNQKVFDVKVEFESDSDNSSIVATGYRTLMEHLPLKTDQVSRGIVLQVTAKDAKTVKLTFETVNRFKNHKMHCVVWDPNVNAWSSDGCRWGGADAQGECECDLSSTDSKQRSSGKTYKGASFTVLMSKYPVVIPYMNDLTTAGLIVSIASLVICILIEIIVWNSVVKSDIAHFRHTAVINISLSLLLADTSFLATAFNSAPSNWCWWLVIVKHYCFLAMFFWMLCFSLVLLHSLIFVFQHLSKKVFLGTSFTVGYICPLIIVVLTYIAYENGKPNSYYLPETCWLKYDGTFKGSFFAFVIPVGIIVCINILSMMVVIVRLLKPSVSEGRSQDDKDVIRSILKAVILLTPIFGVTWIFGFFILMVDYTQQPMAEIVNYFFIACNAFQGFFILVTACLSEKKVYLS</sequence>
<evidence type="ECO:0000313" key="12">
    <source>
        <dbReference type="Proteomes" id="UP001591681"/>
    </source>
</evidence>
<reference evidence="11 12" key="1">
    <citation type="submission" date="2024-09" db="EMBL/GenBank/DDBJ databases">
        <title>A chromosome-level genome assembly of Gray's grenadier anchovy, Coilia grayii.</title>
        <authorList>
            <person name="Fu Z."/>
        </authorList>
    </citation>
    <scope>NUCLEOTIDE SEQUENCE [LARGE SCALE GENOMIC DNA]</scope>
    <source>
        <strain evidence="11">G4</strain>
        <tissue evidence="11">Muscle</tissue>
    </source>
</reference>
<dbReference type="InterPro" id="IPR036179">
    <property type="entry name" value="Ig-like_dom_sf"/>
</dbReference>
<feature type="transmembrane region" description="Helical" evidence="8">
    <location>
        <begin position="624"/>
        <end position="645"/>
    </location>
</feature>
<protein>
    <submittedName>
        <fullName evidence="11">Uncharacterized protein</fullName>
    </submittedName>
</protein>
<dbReference type="AlphaFoldDB" id="A0ABD1KI12"/>
<organism evidence="11 12">
    <name type="scientific">Coilia grayii</name>
    <name type="common">Gray's grenadier anchovy</name>
    <dbReference type="NCBI Taxonomy" id="363190"/>
    <lineage>
        <taxon>Eukaryota</taxon>
        <taxon>Metazoa</taxon>
        <taxon>Chordata</taxon>
        <taxon>Craniata</taxon>
        <taxon>Vertebrata</taxon>
        <taxon>Euteleostomi</taxon>
        <taxon>Actinopterygii</taxon>
        <taxon>Neopterygii</taxon>
        <taxon>Teleostei</taxon>
        <taxon>Clupei</taxon>
        <taxon>Clupeiformes</taxon>
        <taxon>Clupeoidei</taxon>
        <taxon>Engraulidae</taxon>
        <taxon>Coilinae</taxon>
        <taxon>Coilia</taxon>
    </lineage>
</organism>
<keyword evidence="6" id="KW-1015">Disulfide bond</keyword>
<feature type="transmembrane region" description="Helical" evidence="8">
    <location>
        <begin position="702"/>
        <end position="725"/>
    </location>
</feature>
<evidence type="ECO:0000259" key="10">
    <source>
        <dbReference type="PROSITE" id="PS50835"/>
    </source>
</evidence>
<feature type="transmembrane region" description="Helical" evidence="8">
    <location>
        <begin position="549"/>
        <end position="572"/>
    </location>
</feature>
<accession>A0ABD1KI12</accession>
<dbReference type="InterPro" id="IPR000832">
    <property type="entry name" value="GPCR_2_secretin-like"/>
</dbReference>
<dbReference type="PANTHER" id="PTHR45813:SF2">
    <property type="entry name" value="ADHESION G-PROTEIN COUPLED RECEPTOR F3"/>
    <property type="match status" value="1"/>
</dbReference>
<feature type="domain" description="Ig-like" evidence="10">
    <location>
        <begin position="127"/>
        <end position="220"/>
    </location>
</feature>
<dbReference type="SUPFAM" id="SSF48726">
    <property type="entry name" value="Immunoglobulin"/>
    <property type="match status" value="1"/>
</dbReference>
<keyword evidence="5 8" id="KW-0472">Membrane</keyword>
<evidence type="ECO:0000256" key="8">
    <source>
        <dbReference type="SAM" id="Phobius"/>
    </source>
</evidence>
<name>A0ABD1KI12_9TELE</name>
<feature type="transmembrane region" description="Helical" evidence="8">
    <location>
        <begin position="652"/>
        <end position="676"/>
    </location>
</feature>
<keyword evidence="4 8" id="KW-1133">Transmembrane helix</keyword>
<dbReference type="GO" id="GO:0016020">
    <property type="term" value="C:membrane"/>
    <property type="evidence" value="ECO:0007669"/>
    <property type="project" value="UniProtKB-SubCell"/>
</dbReference>
<evidence type="ECO:0000256" key="4">
    <source>
        <dbReference type="ARBA" id="ARBA00022989"/>
    </source>
</evidence>
<evidence type="ECO:0000256" key="7">
    <source>
        <dbReference type="ARBA" id="ARBA00023180"/>
    </source>
</evidence>
<dbReference type="InterPro" id="IPR051587">
    <property type="entry name" value="Adhesion_GPCR"/>
</dbReference>
<dbReference type="Gene3D" id="1.20.1070.10">
    <property type="entry name" value="Rhodopsin 7-helix transmembrane proteins"/>
    <property type="match status" value="1"/>
</dbReference>
<comment type="subcellular location">
    <subcellularLocation>
        <location evidence="1">Membrane</location>
        <topology evidence="1">Multi-pass membrane protein</topology>
    </subcellularLocation>
</comment>
<comment type="caution">
    <text evidence="11">The sequence shown here is derived from an EMBL/GenBank/DDBJ whole genome shotgun (WGS) entry which is preliminary data.</text>
</comment>
<keyword evidence="7" id="KW-0325">Glycoprotein</keyword>
<dbReference type="PRINTS" id="PR00249">
    <property type="entry name" value="GPCRSECRETIN"/>
</dbReference>
<dbReference type="PANTHER" id="PTHR45813">
    <property type="entry name" value="IG-LIKE DOMAIN-CONTAINING PROTEIN"/>
    <property type="match status" value="1"/>
</dbReference>
<dbReference type="PROSITE" id="PS50261">
    <property type="entry name" value="G_PROTEIN_RECEP_F2_4"/>
    <property type="match status" value="1"/>
</dbReference>
<evidence type="ECO:0000259" key="9">
    <source>
        <dbReference type="PROSITE" id="PS50261"/>
    </source>
</evidence>
<dbReference type="InterPro" id="IPR007110">
    <property type="entry name" value="Ig-like_dom"/>
</dbReference>
<dbReference type="FunFam" id="1.20.1070.10:FF:000058">
    <property type="entry name" value="Adhesion G protein-coupled receptor F5"/>
    <property type="match status" value="1"/>
</dbReference>